<keyword evidence="5" id="KW-0804">Transcription</keyword>
<comment type="caution">
    <text evidence="7">The sequence shown here is derived from an EMBL/GenBank/DDBJ whole genome shotgun (WGS) entry which is preliminary data.</text>
</comment>
<dbReference type="AlphaFoldDB" id="A0A2S5G8Y2"/>
<feature type="domain" description="HTH marR-type" evidence="6">
    <location>
        <begin position="7"/>
        <end position="137"/>
    </location>
</feature>
<evidence type="ECO:0000256" key="4">
    <source>
        <dbReference type="ARBA" id="ARBA00023125"/>
    </source>
</evidence>
<dbReference type="PROSITE" id="PS50995">
    <property type="entry name" value="HTH_MARR_2"/>
    <property type="match status" value="1"/>
</dbReference>
<dbReference type="PANTHER" id="PTHR33164">
    <property type="entry name" value="TRANSCRIPTIONAL REGULATOR, MARR FAMILY"/>
    <property type="match status" value="1"/>
</dbReference>
<dbReference type="OrthoDB" id="9806864at2"/>
<sequence length="151" mass="17574">MNPLHLSSQLCFPFYAISKEIIKRYRPLLEPLNLTYPQYLVMLVLWEKDHVTLKSIGERLKLDSGTLTPVVNKLISIGYIEKTRNPEDERQLVIRLTERGQALEKEAEQIPVKTHEIYGLSEEEYEQYKGMLDALSLKLGISSDERECKEH</sequence>
<protein>
    <submittedName>
        <fullName evidence="7">MarR family transcriptional regulator</fullName>
    </submittedName>
</protein>
<dbReference type="PANTHER" id="PTHR33164:SF5">
    <property type="entry name" value="ORGANIC HYDROPEROXIDE RESISTANCE TRANSCRIPTIONAL REGULATOR"/>
    <property type="match status" value="1"/>
</dbReference>
<dbReference type="SMART" id="SM00347">
    <property type="entry name" value="HTH_MARR"/>
    <property type="match status" value="1"/>
</dbReference>
<keyword evidence="2" id="KW-0963">Cytoplasm</keyword>
<evidence type="ECO:0000259" key="6">
    <source>
        <dbReference type="PROSITE" id="PS50995"/>
    </source>
</evidence>
<organism evidence="7 8">
    <name type="scientific">Jeotgalibacillus proteolyticus</name>
    <dbReference type="NCBI Taxonomy" id="2082395"/>
    <lineage>
        <taxon>Bacteria</taxon>
        <taxon>Bacillati</taxon>
        <taxon>Bacillota</taxon>
        <taxon>Bacilli</taxon>
        <taxon>Bacillales</taxon>
        <taxon>Caryophanaceae</taxon>
        <taxon>Jeotgalibacillus</taxon>
    </lineage>
</organism>
<dbReference type="GO" id="GO:0003700">
    <property type="term" value="F:DNA-binding transcription factor activity"/>
    <property type="evidence" value="ECO:0007669"/>
    <property type="project" value="InterPro"/>
</dbReference>
<dbReference type="Proteomes" id="UP000239047">
    <property type="component" value="Unassembled WGS sequence"/>
</dbReference>
<evidence type="ECO:0000256" key="3">
    <source>
        <dbReference type="ARBA" id="ARBA00023015"/>
    </source>
</evidence>
<reference evidence="7 8" key="1">
    <citation type="submission" date="2018-02" db="EMBL/GenBank/DDBJ databases">
        <title>Jeotgalibacillus proteolyticum sp. nov. a protease producing bacterium isolated from ocean sediments of Laizhou Bay.</title>
        <authorList>
            <person name="Li Y."/>
        </authorList>
    </citation>
    <scope>NUCLEOTIDE SEQUENCE [LARGE SCALE GENOMIC DNA]</scope>
    <source>
        <strain evidence="7 8">22-7</strain>
    </source>
</reference>
<dbReference type="RefSeq" id="WP_104059112.1">
    <property type="nucleotide sequence ID" value="NZ_PREZ01000006.1"/>
</dbReference>
<dbReference type="PRINTS" id="PR00598">
    <property type="entry name" value="HTHMARR"/>
</dbReference>
<dbReference type="InterPro" id="IPR036390">
    <property type="entry name" value="WH_DNA-bd_sf"/>
</dbReference>
<accession>A0A2S5G8Y2</accession>
<evidence type="ECO:0000313" key="7">
    <source>
        <dbReference type="EMBL" id="PPA69374.1"/>
    </source>
</evidence>
<evidence type="ECO:0000256" key="2">
    <source>
        <dbReference type="ARBA" id="ARBA00022490"/>
    </source>
</evidence>
<dbReference type="EMBL" id="PREZ01000006">
    <property type="protein sequence ID" value="PPA69374.1"/>
    <property type="molecule type" value="Genomic_DNA"/>
</dbReference>
<dbReference type="InterPro" id="IPR036388">
    <property type="entry name" value="WH-like_DNA-bd_sf"/>
</dbReference>
<dbReference type="InterPro" id="IPR039422">
    <property type="entry name" value="MarR/SlyA-like"/>
</dbReference>
<dbReference type="InterPro" id="IPR000835">
    <property type="entry name" value="HTH_MarR-typ"/>
</dbReference>
<evidence type="ECO:0000313" key="8">
    <source>
        <dbReference type="Proteomes" id="UP000239047"/>
    </source>
</evidence>
<gene>
    <name evidence="7" type="ORF">C4B60_16400</name>
</gene>
<dbReference type="Pfam" id="PF22381">
    <property type="entry name" value="Staph_reg_Sar_Rot"/>
    <property type="match status" value="1"/>
</dbReference>
<name>A0A2S5G8Y2_9BACL</name>
<keyword evidence="3" id="KW-0805">Transcription regulation</keyword>
<keyword evidence="4" id="KW-0238">DNA-binding</keyword>
<evidence type="ECO:0000256" key="1">
    <source>
        <dbReference type="ARBA" id="ARBA00004496"/>
    </source>
</evidence>
<evidence type="ECO:0000256" key="5">
    <source>
        <dbReference type="ARBA" id="ARBA00023163"/>
    </source>
</evidence>
<keyword evidence="8" id="KW-1185">Reference proteome</keyword>
<dbReference type="SUPFAM" id="SSF46785">
    <property type="entry name" value="Winged helix' DNA-binding domain"/>
    <property type="match status" value="1"/>
</dbReference>
<proteinExistence type="predicted"/>
<dbReference type="GO" id="GO:0003677">
    <property type="term" value="F:DNA binding"/>
    <property type="evidence" value="ECO:0007669"/>
    <property type="project" value="UniProtKB-KW"/>
</dbReference>
<comment type="subcellular location">
    <subcellularLocation>
        <location evidence="1">Cytoplasm</location>
    </subcellularLocation>
</comment>
<dbReference type="GO" id="GO:0005737">
    <property type="term" value="C:cytoplasm"/>
    <property type="evidence" value="ECO:0007669"/>
    <property type="project" value="UniProtKB-SubCell"/>
</dbReference>
<dbReference type="FunFam" id="1.10.10.10:FF:000163">
    <property type="entry name" value="MarR family transcriptional regulator"/>
    <property type="match status" value="1"/>
</dbReference>
<dbReference type="Gene3D" id="1.10.10.10">
    <property type="entry name" value="Winged helix-like DNA-binding domain superfamily/Winged helix DNA-binding domain"/>
    <property type="match status" value="1"/>
</dbReference>
<dbReference type="GO" id="GO:0006950">
    <property type="term" value="P:response to stress"/>
    <property type="evidence" value="ECO:0007669"/>
    <property type="project" value="TreeGrafter"/>
</dbReference>
<dbReference type="InterPro" id="IPR055166">
    <property type="entry name" value="Transc_reg_Sar_Rot_HTH"/>
</dbReference>